<keyword evidence="5 9" id="KW-0371">Homeobox</keyword>
<proteinExistence type="evidence at transcript level"/>
<feature type="DNA-binding region" description="Homeobox" evidence="9">
    <location>
        <begin position="59"/>
        <end position="123"/>
    </location>
</feature>
<dbReference type="PROSITE" id="PS50071">
    <property type="entry name" value="HOMEOBOX_2"/>
    <property type="match status" value="1"/>
</dbReference>
<evidence type="ECO:0000256" key="3">
    <source>
        <dbReference type="ARBA" id="ARBA00023015"/>
    </source>
</evidence>
<dbReference type="SUPFAM" id="SSF46689">
    <property type="entry name" value="Homeodomain-like"/>
    <property type="match status" value="1"/>
</dbReference>
<evidence type="ECO:0000256" key="5">
    <source>
        <dbReference type="ARBA" id="ARBA00023155"/>
    </source>
</evidence>
<evidence type="ECO:0000256" key="10">
    <source>
        <dbReference type="RuleBase" id="RU000682"/>
    </source>
</evidence>
<dbReference type="SMART" id="SM00389">
    <property type="entry name" value="HOX"/>
    <property type="match status" value="1"/>
</dbReference>
<organism evidence="12">
    <name type="scientific">Cunninghamia lanceolata</name>
    <name type="common">China fir</name>
    <name type="synonym">Pinus lanceolata</name>
    <dbReference type="NCBI Taxonomy" id="28977"/>
    <lineage>
        <taxon>Eukaryota</taxon>
        <taxon>Viridiplantae</taxon>
        <taxon>Streptophyta</taxon>
        <taxon>Embryophyta</taxon>
        <taxon>Tracheophyta</taxon>
        <taxon>Spermatophyta</taxon>
        <taxon>Pinopsida</taxon>
        <taxon>Pinidae</taxon>
        <taxon>Conifers II</taxon>
        <taxon>Cupressales</taxon>
        <taxon>Cupressaceae</taxon>
        <taxon>Cunninghamia</taxon>
    </lineage>
</organism>
<dbReference type="InterPro" id="IPR044555">
    <property type="entry name" value="WUSCHEL-like"/>
</dbReference>
<reference evidence="12" key="1">
    <citation type="journal article" date="2018" name="Front. Plant Sci.">
        <title>Desiccation treatment and endogenous IAA levels are key factors influencing high frequency somatic embryogenesis in Cunninghamia lanceolata (Lamb.) Hook.</title>
        <authorList>
            <person name="Zhou X."/>
            <person name="Shi J."/>
            <person name="Chen J."/>
        </authorList>
    </citation>
    <scope>NUCLEOTIDE SEQUENCE</scope>
</reference>
<keyword evidence="6" id="KW-0804">Transcription</keyword>
<keyword evidence="4 9" id="KW-0238">DNA-binding</keyword>
<evidence type="ECO:0000256" key="6">
    <source>
        <dbReference type="ARBA" id="ARBA00023163"/>
    </source>
</evidence>
<protein>
    <submittedName>
        <fullName evidence="12">WUSCHEL-related homeobox 5</fullName>
    </submittedName>
</protein>
<sequence length="305" mass="34808">MGGMERLTKKKTSMGHLGMAHHILHLKLSNENDSHHCQTSHEVEDHGNDVMNMITAQSSSGSRWNPTADQVTILKELYRSGMRTPTAEQIQQISSQLRRYGKIEGKNVFYWFQNHKARERQKRRRCNNNMLQKPATDSDTWIPEDDDSSPQLYGTIACRDSHNSRPLYAKEVETSQGYRDGISKWVHGFGQGFQYNPHMNNINKSSRVDENRITFGFATSGSDLNSTGASSKHTGFIIEEKEGSCAGYEPETLQLFPLQYEGKCHDKPAQQYCNNCNNNCSSWLHEDNDYCSMKDPLDLSLSCWE</sequence>
<keyword evidence="3" id="KW-0805">Transcription regulation</keyword>
<dbReference type="EMBL" id="MG431987">
    <property type="protein sequence ID" value="ATY46638.1"/>
    <property type="molecule type" value="mRNA"/>
</dbReference>
<dbReference type="PANTHER" id="PTHR45940">
    <property type="entry name" value="WUSCHEL-RELATED HOMEOBOX 1-RELATED"/>
    <property type="match status" value="1"/>
</dbReference>
<dbReference type="GO" id="GO:0003677">
    <property type="term" value="F:DNA binding"/>
    <property type="evidence" value="ECO:0007669"/>
    <property type="project" value="UniProtKB-UniRule"/>
</dbReference>
<evidence type="ECO:0000313" key="12">
    <source>
        <dbReference type="EMBL" id="ATY46638.1"/>
    </source>
</evidence>
<dbReference type="FunFam" id="1.10.10.60:FF:000146">
    <property type="entry name" value="WUSCHEL-related homeobox 4"/>
    <property type="match status" value="1"/>
</dbReference>
<evidence type="ECO:0000256" key="1">
    <source>
        <dbReference type="ARBA" id="ARBA00004123"/>
    </source>
</evidence>
<feature type="domain" description="Homeobox" evidence="11">
    <location>
        <begin position="57"/>
        <end position="122"/>
    </location>
</feature>
<evidence type="ECO:0000256" key="9">
    <source>
        <dbReference type="PROSITE-ProRule" id="PRU00108"/>
    </source>
</evidence>
<evidence type="ECO:0000256" key="2">
    <source>
        <dbReference type="ARBA" id="ARBA00022473"/>
    </source>
</evidence>
<comment type="subcellular location">
    <subcellularLocation>
        <location evidence="1 9 10">Nucleus</location>
    </subcellularLocation>
</comment>
<comment type="similarity">
    <text evidence="8">Belongs to the WUS homeobox family.</text>
</comment>
<dbReference type="Gene3D" id="1.10.10.60">
    <property type="entry name" value="Homeodomain-like"/>
    <property type="match status" value="1"/>
</dbReference>
<accession>A0A2H4RC27</accession>
<evidence type="ECO:0000256" key="4">
    <source>
        <dbReference type="ARBA" id="ARBA00023125"/>
    </source>
</evidence>
<gene>
    <name evidence="12" type="primary">wox5</name>
</gene>
<evidence type="ECO:0000256" key="8">
    <source>
        <dbReference type="ARBA" id="ARBA00024040"/>
    </source>
</evidence>
<dbReference type="InterPro" id="IPR001356">
    <property type="entry name" value="HD"/>
</dbReference>
<dbReference type="GO" id="GO:0099402">
    <property type="term" value="P:plant organ development"/>
    <property type="evidence" value="ECO:0007669"/>
    <property type="project" value="InterPro"/>
</dbReference>
<dbReference type="GO" id="GO:0005634">
    <property type="term" value="C:nucleus"/>
    <property type="evidence" value="ECO:0007669"/>
    <property type="project" value="UniProtKB-SubCell"/>
</dbReference>
<name>A0A2H4RC27_CUNLA</name>
<evidence type="ECO:0000256" key="7">
    <source>
        <dbReference type="ARBA" id="ARBA00023242"/>
    </source>
</evidence>
<dbReference type="GO" id="GO:0003700">
    <property type="term" value="F:DNA-binding transcription factor activity"/>
    <property type="evidence" value="ECO:0007669"/>
    <property type="project" value="InterPro"/>
</dbReference>
<dbReference type="Pfam" id="PF00046">
    <property type="entry name" value="Homeodomain"/>
    <property type="match status" value="1"/>
</dbReference>
<dbReference type="InterPro" id="IPR009057">
    <property type="entry name" value="Homeodomain-like_sf"/>
</dbReference>
<dbReference type="CDD" id="cd00086">
    <property type="entry name" value="homeodomain"/>
    <property type="match status" value="1"/>
</dbReference>
<evidence type="ECO:0000259" key="11">
    <source>
        <dbReference type="PROSITE" id="PS50071"/>
    </source>
</evidence>
<keyword evidence="7 9" id="KW-0539">Nucleus</keyword>
<dbReference type="AlphaFoldDB" id="A0A2H4RC27"/>
<dbReference type="PANTHER" id="PTHR45940:SF13">
    <property type="entry name" value="WUSCHEL-RELATED HOMEOBOX 1"/>
    <property type="match status" value="1"/>
</dbReference>
<keyword evidence="2" id="KW-0217">Developmental protein</keyword>